<evidence type="ECO:0000313" key="4">
    <source>
        <dbReference type="Proteomes" id="UP000829999"/>
    </source>
</evidence>
<dbReference type="PANTHER" id="PTHR43157">
    <property type="entry name" value="PHOSPHATIDYLINOSITOL-GLYCAN BIOSYNTHESIS CLASS F PROTEIN-RELATED"/>
    <property type="match status" value="1"/>
</dbReference>
<dbReference type="OrthoDB" id="191139at2759"/>
<organism evidence="3">
    <name type="scientific">Spodoptera frugiperda</name>
    <name type="common">Fall armyworm</name>
    <dbReference type="NCBI Taxonomy" id="7108"/>
    <lineage>
        <taxon>Eukaryota</taxon>
        <taxon>Metazoa</taxon>
        <taxon>Ecdysozoa</taxon>
        <taxon>Arthropoda</taxon>
        <taxon>Hexapoda</taxon>
        <taxon>Insecta</taxon>
        <taxon>Pterygota</taxon>
        <taxon>Neoptera</taxon>
        <taxon>Endopterygota</taxon>
        <taxon>Lepidoptera</taxon>
        <taxon>Glossata</taxon>
        <taxon>Ditrysia</taxon>
        <taxon>Noctuoidea</taxon>
        <taxon>Noctuidae</taxon>
        <taxon>Amphipyrinae</taxon>
        <taxon>Spodoptera</taxon>
    </lineage>
</organism>
<dbReference type="AlphaFoldDB" id="A0A2H1V0I4"/>
<dbReference type="Proteomes" id="UP000829999">
    <property type="component" value="Chromosome 8"/>
</dbReference>
<protein>
    <submittedName>
        <fullName evidence="2 5 6">Retinol dehydrogenase 13-like</fullName>
    </submittedName>
    <submittedName>
        <fullName evidence="3">SFRICE_009847</fullName>
    </submittedName>
</protein>
<name>A0A2H1V0I4_SPOFR</name>
<dbReference type="PANTHER" id="PTHR43157:SF31">
    <property type="entry name" value="PHOSPHATIDYLINOSITOL-GLYCAN BIOSYNTHESIS CLASS F PROTEIN"/>
    <property type="match status" value="1"/>
</dbReference>
<dbReference type="RefSeq" id="XP_050551383.1">
    <property type="nucleotide sequence ID" value="XM_050695426.1"/>
</dbReference>
<dbReference type="EMBL" id="MN480754">
    <property type="protein sequence ID" value="QGA73390.1"/>
    <property type="molecule type" value="mRNA"/>
</dbReference>
<dbReference type="Gene3D" id="3.40.50.720">
    <property type="entry name" value="NAD(P)-binding Rossmann-like Domain"/>
    <property type="match status" value="1"/>
</dbReference>
<dbReference type="PRINTS" id="PR00081">
    <property type="entry name" value="GDHRDH"/>
</dbReference>
<dbReference type="InterPro" id="IPR002347">
    <property type="entry name" value="SDR_fam"/>
</dbReference>
<keyword evidence="1" id="KW-0560">Oxidoreductase</keyword>
<reference evidence="3" key="1">
    <citation type="submission" date="2016-07" db="EMBL/GenBank/DDBJ databases">
        <authorList>
            <person name="Bretaudeau A."/>
        </authorList>
    </citation>
    <scope>NUCLEOTIDE SEQUENCE</scope>
    <source>
        <strain evidence="3">Rice</strain>
        <tissue evidence="3">Whole body</tissue>
    </source>
</reference>
<proteinExistence type="evidence at transcript level"/>
<reference evidence="2" key="2">
    <citation type="journal article" date="2019" name="J. Proteomics">
        <title>Combined transcriptomic and proteomic analysis of harmine on Spodoptera frugiperda Sf9 cells to reveal the potential resistance mechanism.</title>
        <authorList>
            <person name="Cui G."/>
            <person name="Sun R."/>
            <person name="Veeran S."/>
            <person name="Shu B."/>
            <person name="Yuan H."/>
            <person name="Zhong G."/>
        </authorList>
    </citation>
    <scope>NUCLEOTIDE SEQUENCE</scope>
</reference>
<dbReference type="RefSeq" id="XP_050551382.1">
    <property type="nucleotide sequence ID" value="XM_050695425.1"/>
</dbReference>
<gene>
    <name evidence="5 6" type="primary">LOC118275700</name>
    <name evidence="3" type="ORF">SFRICE_009847</name>
</gene>
<dbReference type="GO" id="GO:0016491">
    <property type="term" value="F:oxidoreductase activity"/>
    <property type="evidence" value="ECO:0007669"/>
    <property type="project" value="UniProtKB-KW"/>
</dbReference>
<evidence type="ECO:0000313" key="5">
    <source>
        <dbReference type="RefSeq" id="XP_050551382.1"/>
    </source>
</evidence>
<dbReference type="SUPFAM" id="SSF51735">
    <property type="entry name" value="NAD(P)-binding Rossmann-fold domains"/>
    <property type="match status" value="1"/>
</dbReference>
<evidence type="ECO:0000313" key="2">
    <source>
        <dbReference type="EMBL" id="QGA73390.1"/>
    </source>
</evidence>
<accession>A0A2H1V0I4</accession>
<dbReference type="EMBL" id="ODYU01000125">
    <property type="protein sequence ID" value="SOQ34373.1"/>
    <property type="molecule type" value="Genomic_DNA"/>
</dbReference>
<keyword evidence="4" id="KW-1185">Reference proteome</keyword>
<evidence type="ECO:0000313" key="6">
    <source>
        <dbReference type="RefSeq" id="XP_050551383.1"/>
    </source>
</evidence>
<evidence type="ECO:0000313" key="3">
    <source>
        <dbReference type="EMBL" id="SOQ34373.1"/>
    </source>
</evidence>
<reference evidence="5 6" key="3">
    <citation type="submission" date="2025-04" db="UniProtKB">
        <authorList>
            <consortium name="RefSeq"/>
        </authorList>
    </citation>
    <scope>IDENTIFICATION</scope>
    <source>
        <tissue evidence="5 6">Whole larval tissue</tissue>
    </source>
</reference>
<sequence length="333" mass="36886">MWVPNIPVVIVSTVAATAGGLCLFKDFYGGPPYDKNVKAEGKVVIVTGATSGIGREAAWDFARRGAKVFMACRNMETCEEVRRDIVLESNNKFVYCRPCDLASTDSIRKFVQRFKSEEPQLHVLVNNAGVMEPPASVTRDGFETQLGVNHLGHFLLTNLLLDTLQESAPSRVITVSGSVHHRGQINKDDLNFTHKYDAPAAYAQSKLANLLFVRELGRRMLGTGVSVVAVDPSLTDTNITRHMSMMKSVSRYVVYPIFWPFMKSAKIGSQAIVHAALDPALSDCSGDYYVDMKKKEPSKLAQDYELASWLWKVSEKWTKLDQHKAALAQAKAA</sequence>
<dbReference type="GeneID" id="118275700"/>
<dbReference type="Pfam" id="PF00106">
    <property type="entry name" value="adh_short"/>
    <property type="match status" value="1"/>
</dbReference>
<evidence type="ECO:0000256" key="1">
    <source>
        <dbReference type="ARBA" id="ARBA00023002"/>
    </source>
</evidence>
<dbReference type="InterPro" id="IPR036291">
    <property type="entry name" value="NAD(P)-bd_dom_sf"/>
</dbReference>